<accession>A0A420ZDW0</accession>
<keyword evidence="1" id="KW-0472">Membrane</keyword>
<reference evidence="2 3" key="1">
    <citation type="submission" date="2018-06" db="EMBL/GenBank/DDBJ databases">
        <title>Extensive metabolic versatility and redundancy in microbially diverse, dynamic hydrothermal sediments.</title>
        <authorList>
            <person name="Dombrowski N."/>
            <person name="Teske A."/>
            <person name="Baker B.J."/>
        </authorList>
    </citation>
    <scope>NUCLEOTIDE SEQUENCE [LARGE SCALE GENOMIC DNA]</scope>
    <source>
        <strain evidence="2">B79_G16</strain>
    </source>
</reference>
<keyword evidence="1" id="KW-0812">Transmembrane</keyword>
<comment type="caution">
    <text evidence="2">The sequence shown here is derived from an EMBL/GenBank/DDBJ whole genome shotgun (WGS) entry which is preliminary data.</text>
</comment>
<dbReference type="Proteomes" id="UP000281261">
    <property type="component" value="Unassembled WGS sequence"/>
</dbReference>
<gene>
    <name evidence="2" type="ORF">DRH29_00750</name>
</gene>
<name>A0A420ZDW0_UNCK3</name>
<proteinExistence type="predicted"/>
<feature type="transmembrane region" description="Helical" evidence="1">
    <location>
        <begin position="30"/>
        <end position="49"/>
    </location>
</feature>
<organism evidence="2 3">
    <name type="scientific">candidate division Kazan bacterium</name>
    <dbReference type="NCBI Taxonomy" id="2202143"/>
    <lineage>
        <taxon>Bacteria</taxon>
        <taxon>Bacteria division Kazan-3B-28</taxon>
    </lineage>
</organism>
<evidence type="ECO:0000313" key="2">
    <source>
        <dbReference type="EMBL" id="RLC37928.1"/>
    </source>
</evidence>
<keyword evidence="1" id="KW-1133">Transmembrane helix</keyword>
<protein>
    <submittedName>
        <fullName evidence="2">Uncharacterized protein</fullName>
    </submittedName>
</protein>
<dbReference type="EMBL" id="QMNG01000001">
    <property type="protein sequence ID" value="RLC37928.1"/>
    <property type="molecule type" value="Genomic_DNA"/>
</dbReference>
<sequence length="128" mass="14973">MRYLATIMFMVLGFGSILLADNGYWPHWVWAIILFFAPWSIFTLIGRNAQYQAIEFWQVIAGGLIGWLCFLIWLIWGGLDYQMSGFWHHAHIFMFWGYAFLSCVKVGGTLMAWFTPGRYNPEYLEGLK</sequence>
<evidence type="ECO:0000256" key="1">
    <source>
        <dbReference type="SAM" id="Phobius"/>
    </source>
</evidence>
<dbReference type="AlphaFoldDB" id="A0A420ZDW0"/>
<feature type="transmembrane region" description="Helical" evidence="1">
    <location>
        <begin position="56"/>
        <end position="76"/>
    </location>
</feature>
<evidence type="ECO:0000313" key="3">
    <source>
        <dbReference type="Proteomes" id="UP000281261"/>
    </source>
</evidence>
<feature type="transmembrane region" description="Helical" evidence="1">
    <location>
        <begin position="96"/>
        <end position="114"/>
    </location>
</feature>